<reference evidence="6" key="3">
    <citation type="submission" date="2025-09" db="UniProtKB">
        <authorList>
            <consortium name="Ensembl"/>
        </authorList>
    </citation>
    <scope>IDENTIFICATION</scope>
</reference>
<dbReference type="GO" id="GO:0004888">
    <property type="term" value="F:transmembrane signaling receptor activity"/>
    <property type="evidence" value="ECO:0007669"/>
    <property type="project" value="TreeGrafter"/>
</dbReference>
<dbReference type="Proteomes" id="UP000007303">
    <property type="component" value="Unassembled WGS sequence"/>
</dbReference>
<keyword evidence="7" id="KW-1185">Reference proteome</keyword>
<organism evidence="6 7">
    <name type="scientific">Tetraodon nigroviridis</name>
    <name type="common">Spotted green pufferfish</name>
    <name type="synonym">Chelonodon nigroviridis</name>
    <dbReference type="NCBI Taxonomy" id="99883"/>
    <lineage>
        <taxon>Eukaryota</taxon>
        <taxon>Metazoa</taxon>
        <taxon>Chordata</taxon>
        <taxon>Craniata</taxon>
        <taxon>Vertebrata</taxon>
        <taxon>Euteleostomi</taxon>
        <taxon>Actinopterygii</taxon>
        <taxon>Neopterygii</taxon>
        <taxon>Teleostei</taxon>
        <taxon>Neoteleostei</taxon>
        <taxon>Acanthomorphata</taxon>
        <taxon>Eupercaria</taxon>
        <taxon>Tetraodontiformes</taxon>
        <taxon>Tetradontoidea</taxon>
        <taxon>Tetraodontidae</taxon>
        <taxon>Tetraodon</taxon>
    </lineage>
</organism>
<evidence type="ECO:0000313" key="7">
    <source>
        <dbReference type="Proteomes" id="UP000007303"/>
    </source>
</evidence>
<dbReference type="Gene3D" id="2.60.40.10">
    <property type="entry name" value="Immunoglobulins"/>
    <property type="match status" value="2"/>
</dbReference>
<dbReference type="InterPro" id="IPR013783">
    <property type="entry name" value="Ig-like_fold"/>
</dbReference>
<reference evidence="6" key="2">
    <citation type="submission" date="2025-08" db="UniProtKB">
        <authorList>
            <consortium name="Ensembl"/>
        </authorList>
    </citation>
    <scope>IDENTIFICATION</scope>
</reference>
<protein>
    <recommendedName>
        <fullName evidence="5">Immunoglobulin domain-containing protein</fullName>
    </recommendedName>
</protein>
<feature type="signal peptide" evidence="4">
    <location>
        <begin position="1"/>
        <end position="19"/>
    </location>
</feature>
<feature type="domain" description="Immunoglobulin" evidence="5">
    <location>
        <begin position="23"/>
        <end position="120"/>
    </location>
</feature>
<evidence type="ECO:0000256" key="2">
    <source>
        <dbReference type="ARBA" id="ARBA00022692"/>
    </source>
</evidence>
<dbReference type="Ensembl" id="ENSTNIT00000002743.1">
    <property type="protein sequence ID" value="ENSTNIP00000003127.1"/>
    <property type="gene ID" value="ENSTNIG00000000638.1"/>
</dbReference>
<evidence type="ECO:0000256" key="1">
    <source>
        <dbReference type="ARBA" id="ARBA00004370"/>
    </source>
</evidence>
<dbReference type="InterPro" id="IPR050671">
    <property type="entry name" value="CD300_family_receptors"/>
</dbReference>
<evidence type="ECO:0000259" key="5">
    <source>
        <dbReference type="SMART" id="SM00409"/>
    </source>
</evidence>
<keyword evidence="2" id="KW-0812">Transmembrane</keyword>
<feature type="domain" description="Immunoglobulin" evidence="5">
    <location>
        <begin position="130"/>
        <end position="216"/>
    </location>
</feature>
<proteinExistence type="predicted"/>
<keyword evidence="4" id="KW-0732">Signal</keyword>
<dbReference type="SMART" id="SM00409">
    <property type="entry name" value="IG"/>
    <property type="match status" value="2"/>
</dbReference>
<keyword evidence="3" id="KW-0472">Membrane</keyword>
<evidence type="ECO:0000256" key="3">
    <source>
        <dbReference type="ARBA" id="ARBA00023136"/>
    </source>
</evidence>
<reference evidence="7" key="1">
    <citation type="journal article" date="2004" name="Nature">
        <title>Genome duplication in the teleost fish Tetraodon nigroviridis reveals the early vertebrate proto-karyotype.</title>
        <authorList>
            <person name="Jaillon O."/>
            <person name="Aury J.-M."/>
            <person name="Brunet F."/>
            <person name="Petit J.-L."/>
            <person name="Stange-Thomann N."/>
            <person name="Mauceli E."/>
            <person name="Bouneau L."/>
            <person name="Fischer C."/>
            <person name="Ozouf-Costaz C."/>
            <person name="Bernot A."/>
            <person name="Nicaud S."/>
            <person name="Jaffe D."/>
            <person name="Fisher S."/>
            <person name="Lutfalla G."/>
            <person name="Dossat C."/>
            <person name="Segurens B."/>
            <person name="Dasilva C."/>
            <person name="Salanoubat M."/>
            <person name="Levy M."/>
            <person name="Boudet N."/>
            <person name="Castellano S."/>
            <person name="Anthouard V."/>
            <person name="Jubin C."/>
            <person name="Castelli V."/>
            <person name="Katinka M."/>
            <person name="Vacherie B."/>
            <person name="Biemont C."/>
            <person name="Skalli Z."/>
            <person name="Cattolico L."/>
            <person name="Poulain J."/>
            <person name="De Berardinis V."/>
            <person name="Cruaud C."/>
            <person name="Duprat S."/>
            <person name="Brottier P."/>
            <person name="Coutanceau J.-P."/>
            <person name="Gouzy J."/>
            <person name="Parra G."/>
            <person name="Lardier G."/>
            <person name="Chapple C."/>
            <person name="McKernan K.J."/>
            <person name="McEwan P."/>
            <person name="Bosak S."/>
            <person name="Kellis M."/>
            <person name="Volff J.-N."/>
            <person name="Guigo R."/>
            <person name="Zody M.C."/>
            <person name="Mesirov J."/>
            <person name="Lindblad-Toh K."/>
            <person name="Birren B."/>
            <person name="Nusbaum C."/>
            <person name="Kahn D."/>
            <person name="Robinson-Rechavi M."/>
            <person name="Laudet V."/>
            <person name="Schachter V."/>
            <person name="Quetier F."/>
            <person name="Saurin W."/>
            <person name="Scarpelli C."/>
            <person name="Wincker P."/>
            <person name="Lander E.S."/>
            <person name="Weissenbach J."/>
            <person name="Roest Crollius H."/>
        </authorList>
    </citation>
    <scope>NUCLEOTIDE SEQUENCE [LARGE SCALE GENOMIC DNA]</scope>
</reference>
<dbReference type="GeneTree" id="ENSGT00950000182977"/>
<feature type="chain" id="PRO_5003581940" description="Immunoglobulin domain-containing protein" evidence="4">
    <location>
        <begin position="20"/>
        <end position="232"/>
    </location>
</feature>
<comment type="subcellular location">
    <subcellularLocation>
        <location evidence="1">Membrane</location>
    </subcellularLocation>
</comment>
<sequence>MVLYLSVFLILTGLTGIYSVTTVTEVSVKAGDSISIPCLYDQSYVNHVKYLCRGYYYRHCSYAVKTDQQSSGKFLISDDKKLKIFTVTIKDVTDEDTDFWCVVEIDGGGDDRAYFHLSVTRGVSSLYVDHQEVTGFIGEHVTITCYCQNSGEAKWCRVGGPCVSGTEGSIDGTTVMLDRSSSRVLRVTVSRLRMEDSGWYWCLEGDLQMPVQISVRERPTTGKFCPSAFTMR</sequence>
<dbReference type="PANTHER" id="PTHR11860:SF118">
    <property type="entry name" value="CMRF35-LIKE MOLECULE 3-RELATED"/>
    <property type="match status" value="1"/>
</dbReference>
<evidence type="ECO:0000256" key="4">
    <source>
        <dbReference type="SAM" id="SignalP"/>
    </source>
</evidence>
<evidence type="ECO:0000313" key="6">
    <source>
        <dbReference type="Ensembl" id="ENSTNIP00000003127.1"/>
    </source>
</evidence>
<dbReference type="PANTHER" id="PTHR11860">
    <property type="entry name" value="POLYMERIC-IMMUNOGLOBULIN RECEPTOR"/>
    <property type="match status" value="1"/>
</dbReference>
<dbReference type="InParanoid" id="H3C4F8"/>
<dbReference type="STRING" id="99883.ENSTNIP00000003127"/>
<dbReference type="OMA" id="NSEPEIC"/>
<name>H3C4F8_TETNG</name>
<dbReference type="InterPro" id="IPR036179">
    <property type="entry name" value="Ig-like_dom_sf"/>
</dbReference>
<accession>H3C4F8</accession>
<dbReference type="SUPFAM" id="SSF48726">
    <property type="entry name" value="Immunoglobulin"/>
    <property type="match status" value="2"/>
</dbReference>
<dbReference type="HOGENOM" id="CLU_056010_0_0_1"/>
<dbReference type="GO" id="GO:0005886">
    <property type="term" value="C:plasma membrane"/>
    <property type="evidence" value="ECO:0007669"/>
    <property type="project" value="TreeGrafter"/>
</dbReference>
<dbReference type="InterPro" id="IPR003599">
    <property type="entry name" value="Ig_sub"/>
</dbReference>
<dbReference type="AlphaFoldDB" id="H3C4F8"/>